<sequence length="358" mass="38903">MSSLKENTTSEPCWITIGGPKSTKVPIFNYCPSMRIGRDKPPIPVAIECRSISEALSVHSALSAVIDTLGPTPSSQKLIDAVYRSQLVLAMLAYRERFYAVVVGSRVGIYISKSDAIKQMKGMSYPKAASTRTFRQALAYMFAKGIVSLIPSEGDAEGSINPLNVGDAEQDQQSPSITSRSPSRREVEDTQGEASSSVEQPSSPHSYGSFDDDVFVEARSSPSTGDSLSLSADDTAPLVYTHIRNLRGIIGSANQPLPDNTLAKELRASLGKYADYFIHSQGFELRSIKIICHEYREMVEARSAADARVAHTSGDSSSRGKNVDSANVFSMRMARYGMPVADGRFLYYMISLGNRPSA</sequence>
<gene>
    <name evidence="2" type="ORF">CONPUDRAFT_157748</name>
</gene>
<dbReference type="InterPro" id="IPR037056">
    <property type="entry name" value="RNase_H1_N_sf"/>
</dbReference>
<dbReference type="OrthoDB" id="2671422at2759"/>
<dbReference type="RefSeq" id="XP_007772966.1">
    <property type="nucleotide sequence ID" value="XM_007774776.1"/>
</dbReference>
<dbReference type="EMBL" id="JH711585">
    <property type="protein sequence ID" value="EIW76560.1"/>
    <property type="molecule type" value="Genomic_DNA"/>
</dbReference>
<organism evidence="2 3">
    <name type="scientific">Coniophora puteana (strain RWD-64-598)</name>
    <name type="common">Brown rot fungus</name>
    <dbReference type="NCBI Taxonomy" id="741705"/>
    <lineage>
        <taxon>Eukaryota</taxon>
        <taxon>Fungi</taxon>
        <taxon>Dikarya</taxon>
        <taxon>Basidiomycota</taxon>
        <taxon>Agaricomycotina</taxon>
        <taxon>Agaricomycetes</taxon>
        <taxon>Agaricomycetidae</taxon>
        <taxon>Boletales</taxon>
        <taxon>Coniophorineae</taxon>
        <taxon>Coniophoraceae</taxon>
        <taxon>Coniophora</taxon>
    </lineage>
</organism>
<evidence type="ECO:0000313" key="2">
    <source>
        <dbReference type="EMBL" id="EIW76560.1"/>
    </source>
</evidence>
<dbReference type="KEGG" id="cput:CONPUDRAFT_157748"/>
<feature type="compositionally biased region" description="Low complexity" evidence="1">
    <location>
        <begin position="195"/>
        <end position="206"/>
    </location>
</feature>
<dbReference type="GeneID" id="19203815"/>
<dbReference type="InterPro" id="IPR009027">
    <property type="entry name" value="Ribosomal_bL9/RNase_H1_N"/>
</dbReference>
<dbReference type="Proteomes" id="UP000053558">
    <property type="component" value="Unassembled WGS sequence"/>
</dbReference>
<dbReference type="AlphaFoldDB" id="A0A5M3MCI5"/>
<name>A0A5M3MCI5_CONPW</name>
<keyword evidence="3" id="KW-1185">Reference proteome</keyword>
<comment type="caution">
    <text evidence="2">The sequence shown here is derived from an EMBL/GenBank/DDBJ whole genome shotgun (WGS) entry which is preliminary data.</text>
</comment>
<dbReference type="SUPFAM" id="SSF55658">
    <property type="entry name" value="L9 N-domain-like"/>
    <property type="match status" value="1"/>
</dbReference>
<evidence type="ECO:0000256" key="1">
    <source>
        <dbReference type="SAM" id="MobiDB-lite"/>
    </source>
</evidence>
<proteinExistence type="predicted"/>
<reference evidence="3" key="1">
    <citation type="journal article" date="2012" name="Science">
        <title>The Paleozoic origin of enzymatic lignin decomposition reconstructed from 31 fungal genomes.</title>
        <authorList>
            <person name="Floudas D."/>
            <person name="Binder M."/>
            <person name="Riley R."/>
            <person name="Barry K."/>
            <person name="Blanchette R.A."/>
            <person name="Henrissat B."/>
            <person name="Martinez A.T."/>
            <person name="Otillar R."/>
            <person name="Spatafora J.W."/>
            <person name="Yadav J.S."/>
            <person name="Aerts A."/>
            <person name="Benoit I."/>
            <person name="Boyd A."/>
            <person name="Carlson A."/>
            <person name="Copeland A."/>
            <person name="Coutinho P.M."/>
            <person name="de Vries R.P."/>
            <person name="Ferreira P."/>
            <person name="Findley K."/>
            <person name="Foster B."/>
            <person name="Gaskell J."/>
            <person name="Glotzer D."/>
            <person name="Gorecki P."/>
            <person name="Heitman J."/>
            <person name="Hesse C."/>
            <person name="Hori C."/>
            <person name="Igarashi K."/>
            <person name="Jurgens J.A."/>
            <person name="Kallen N."/>
            <person name="Kersten P."/>
            <person name="Kohler A."/>
            <person name="Kuees U."/>
            <person name="Kumar T.K.A."/>
            <person name="Kuo A."/>
            <person name="LaButti K."/>
            <person name="Larrondo L.F."/>
            <person name="Lindquist E."/>
            <person name="Ling A."/>
            <person name="Lombard V."/>
            <person name="Lucas S."/>
            <person name="Lundell T."/>
            <person name="Martin R."/>
            <person name="McLaughlin D.J."/>
            <person name="Morgenstern I."/>
            <person name="Morin E."/>
            <person name="Murat C."/>
            <person name="Nagy L.G."/>
            <person name="Nolan M."/>
            <person name="Ohm R.A."/>
            <person name="Patyshakuliyeva A."/>
            <person name="Rokas A."/>
            <person name="Ruiz-Duenas F.J."/>
            <person name="Sabat G."/>
            <person name="Salamov A."/>
            <person name="Samejima M."/>
            <person name="Schmutz J."/>
            <person name="Slot J.C."/>
            <person name="St John F."/>
            <person name="Stenlid J."/>
            <person name="Sun H."/>
            <person name="Sun S."/>
            <person name="Syed K."/>
            <person name="Tsang A."/>
            <person name="Wiebenga A."/>
            <person name="Young D."/>
            <person name="Pisabarro A."/>
            <person name="Eastwood D.C."/>
            <person name="Martin F."/>
            <person name="Cullen D."/>
            <person name="Grigoriev I.V."/>
            <person name="Hibbett D.S."/>
        </authorList>
    </citation>
    <scope>NUCLEOTIDE SEQUENCE [LARGE SCALE GENOMIC DNA]</scope>
    <source>
        <strain evidence="3">RWD-64-598 SS2</strain>
    </source>
</reference>
<protein>
    <submittedName>
        <fullName evidence="2">Uncharacterized protein</fullName>
    </submittedName>
</protein>
<evidence type="ECO:0000313" key="3">
    <source>
        <dbReference type="Proteomes" id="UP000053558"/>
    </source>
</evidence>
<dbReference type="Gene3D" id="3.40.970.10">
    <property type="entry name" value="Ribonuclease H1, N-terminal domain"/>
    <property type="match status" value="1"/>
</dbReference>
<accession>A0A5M3MCI5</accession>
<feature type="region of interest" description="Disordered" evidence="1">
    <location>
        <begin position="158"/>
        <end position="211"/>
    </location>
</feature>